<feature type="transmembrane region" description="Helical" evidence="2">
    <location>
        <begin position="279"/>
        <end position="298"/>
    </location>
</feature>
<sequence>MTPSPGSDDAVQPGREHHGATGRADGDAVAGSAASAGAVGATSTRATTSARADGATSTRATTASAPGRHGHAHGDLPLPPAEARRARVVLAALVLPLLLATVVGLLTLWPRGETPVGSFELTSAGMTIETAEVVEITDAVGEEVRAELLTGVGQGQVVPVQVPPEVLSSGVDVGDRLRLMFTPSALGSGSPYVFWDFERTTPVVALALLYAVVVLLVARWRGLAAMAGLASSLAVVVLFVLPALMLGSPPLLVALVGSSAMMFVSVYLAHGVSIRTTTALLGTFLGLAATTALALWGTRSAQLTGATSDSSLMLVGTFPGLDLRDLLLCGIVIAGLGALNDVTITQASAVWELHAADPTMPRRRLLTRGMRIGRDHIASTVYTLAFAYVGTALPVLLVAGLFDRPFGDTLMAGEIAEEIVRTLVSSVGLVLAIPATTAIAAALVRTARPGR</sequence>
<name>A0ABV9D901_9MICO</name>
<dbReference type="Pfam" id="PF07907">
    <property type="entry name" value="YibE_F"/>
    <property type="match status" value="1"/>
</dbReference>
<feature type="transmembrane region" description="Helical" evidence="2">
    <location>
        <begin position="422"/>
        <end position="444"/>
    </location>
</feature>
<feature type="compositionally biased region" description="Low complexity" evidence="1">
    <location>
        <begin position="27"/>
        <end position="65"/>
    </location>
</feature>
<evidence type="ECO:0000313" key="3">
    <source>
        <dbReference type="EMBL" id="MFC4555224.1"/>
    </source>
</evidence>
<feature type="transmembrane region" description="Helical" evidence="2">
    <location>
        <begin position="318"/>
        <end position="339"/>
    </location>
</feature>
<feature type="transmembrane region" description="Helical" evidence="2">
    <location>
        <begin position="251"/>
        <end position="272"/>
    </location>
</feature>
<dbReference type="Proteomes" id="UP001595955">
    <property type="component" value="Unassembled WGS sequence"/>
</dbReference>
<feature type="transmembrane region" description="Helical" evidence="2">
    <location>
        <begin position="225"/>
        <end position="245"/>
    </location>
</feature>
<feature type="transmembrane region" description="Helical" evidence="2">
    <location>
        <begin position="200"/>
        <end position="218"/>
    </location>
</feature>
<keyword evidence="2" id="KW-1133">Transmembrane helix</keyword>
<protein>
    <submittedName>
        <fullName evidence="3">YibE/F family protein</fullName>
    </submittedName>
</protein>
<dbReference type="PANTHER" id="PTHR41771">
    <property type="entry name" value="MEMBRANE PROTEIN-RELATED"/>
    <property type="match status" value="1"/>
</dbReference>
<feature type="transmembrane region" description="Helical" evidence="2">
    <location>
        <begin position="380"/>
        <end position="402"/>
    </location>
</feature>
<evidence type="ECO:0000256" key="1">
    <source>
        <dbReference type="SAM" id="MobiDB-lite"/>
    </source>
</evidence>
<gene>
    <name evidence="3" type="ORF">ACFO3F_08170</name>
</gene>
<proteinExistence type="predicted"/>
<dbReference type="PANTHER" id="PTHR41771:SF1">
    <property type="entry name" value="MEMBRANE PROTEIN"/>
    <property type="match status" value="1"/>
</dbReference>
<comment type="caution">
    <text evidence="3">The sequence shown here is derived from an EMBL/GenBank/DDBJ whole genome shotgun (WGS) entry which is preliminary data.</text>
</comment>
<dbReference type="EMBL" id="JBHSGF010000005">
    <property type="protein sequence ID" value="MFC4555224.1"/>
    <property type="molecule type" value="Genomic_DNA"/>
</dbReference>
<feature type="region of interest" description="Disordered" evidence="1">
    <location>
        <begin position="1"/>
        <end position="79"/>
    </location>
</feature>
<keyword evidence="2" id="KW-0472">Membrane</keyword>
<accession>A0ABV9D901</accession>
<dbReference type="InterPro" id="IPR012507">
    <property type="entry name" value="YibE_F"/>
</dbReference>
<evidence type="ECO:0000256" key="2">
    <source>
        <dbReference type="SAM" id="Phobius"/>
    </source>
</evidence>
<reference evidence="4" key="1">
    <citation type="journal article" date="2019" name="Int. J. Syst. Evol. Microbiol.">
        <title>The Global Catalogue of Microorganisms (GCM) 10K type strain sequencing project: providing services to taxonomists for standard genome sequencing and annotation.</title>
        <authorList>
            <consortium name="The Broad Institute Genomics Platform"/>
            <consortium name="The Broad Institute Genome Sequencing Center for Infectious Disease"/>
            <person name="Wu L."/>
            <person name="Ma J."/>
        </authorList>
    </citation>
    <scope>NUCLEOTIDE SEQUENCE [LARGE SCALE GENOMIC DNA]</scope>
    <source>
        <strain evidence="4">JCM 3369</strain>
    </source>
</reference>
<keyword evidence="2" id="KW-0812">Transmembrane</keyword>
<keyword evidence="4" id="KW-1185">Reference proteome</keyword>
<feature type="transmembrane region" description="Helical" evidence="2">
    <location>
        <begin position="88"/>
        <end position="109"/>
    </location>
</feature>
<dbReference type="RefSeq" id="WP_122823693.1">
    <property type="nucleotide sequence ID" value="NZ_CP033325.1"/>
</dbReference>
<organism evidence="3 4">
    <name type="scientific">Georgenia faecalis</name>
    <dbReference type="NCBI Taxonomy" id="2483799"/>
    <lineage>
        <taxon>Bacteria</taxon>
        <taxon>Bacillati</taxon>
        <taxon>Actinomycetota</taxon>
        <taxon>Actinomycetes</taxon>
        <taxon>Micrococcales</taxon>
        <taxon>Bogoriellaceae</taxon>
        <taxon>Georgenia</taxon>
    </lineage>
</organism>
<evidence type="ECO:0000313" key="4">
    <source>
        <dbReference type="Proteomes" id="UP001595955"/>
    </source>
</evidence>